<proteinExistence type="predicted"/>
<feature type="compositionally biased region" description="Basic and acidic residues" evidence="1">
    <location>
        <begin position="1"/>
        <end position="24"/>
    </location>
</feature>
<organism evidence="2">
    <name type="scientific">uncultured Mycobacterium sp</name>
    <dbReference type="NCBI Taxonomy" id="171292"/>
    <lineage>
        <taxon>Bacteria</taxon>
        <taxon>Bacillati</taxon>
        <taxon>Actinomycetota</taxon>
        <taxon>Actinomycetes</taxon>
        <taxon>Mycobacteriales</taxon>
        <taxon>Mycobacteriaceae</taxon>
        <taxon>Mycobacterium</taxon>
        <taxon>environmental samples</taxon>
    </lineage>
</organism>
<dbReference type="EMBL" id="FLQS01000044">
    <property type="protein sequence ID" value="SBS77827.1"/>
    <property type="molecule type" value="Genomic_DNA"/>
</dbReference>
<dbReference type="AlphaFoldDB" id="A0A1Y5PGH0"/>
<sequence>MIRDYPHPEDIGLNPEADRTEDLRSGNGDAAKAATSTASEPTHQPDESRSSMPTVDDTNDNTQRLPYGPPGGYPTVIPDSSEFDAEREQALLNARLSHIPLPPGVIGDDGWSSVRYDDGDAIRFLTWVEWEAGEFSVCIDGWQSEEGQLCRVISVYGLKEGGSMTADAARTLADALSQAADEQDRLQ</sequence>
<evidence type="ECO:0000256" key="1">
    <source>
        <dbReference type="SAM" id="MobiDB-lite"/>
    </source>
</evidence>
<protein>
    <submittedName>
        <fullName evidence="2">Uncharacterized protein</fullName>
    </submittedName>
</protein>
<accession>A0A1Y5PGH0</accession>
<feature type="region of interest" description="Disordered" evidence="1">
    <location>
        <begin position="1"/>
        <end position="79"/>
    </location>
</feature>
<evidence type="ECO:0000313" key="2">
    <source>
        <dbReference type="EMBL" id="SBS77827.1"/>
    </source>
</evidence>
<reference evidence="2" key="1">
    <citation type="submission" date="2016-03" db="EMBL/GenBank/DDBJ databases">
        <authorList>
            <person name="Ploux O."/>
        </authorList>
    </citation>
    <scope>NUCLEOTIDE SEQUENCE</scope>
    <source>
        <strain evidence="2">UC10</strain>
    </source>
</reference>
<gene>
    <name evidence="2" type="ORF">MHPYR_490040</name>
</gene>
<name>A0A1Y5PGH0_9MYCO</name>